<sequence length="61" mass="6480">MGCQFGLLVQPFVGPTFSPAPGTQAHNSKAVRSEPRLPAWGPGAHELISDTDTVHVNLLTK</sequence>
<dbReference type="AlphaFoldDB" id="A0A9P7QZL5"/>
<evidence type="ECO:0000313" key="1">
    <source>
        <dbReference type="EMBL" id="KAG7046725.1"/>
    </source>
</evidence>
<proteinExistence type="predicted"/>
<dbReference type="Proteomes" id="UP000699042">
    <property type="component" value="Unassembled WGS sequence"/>
</dbReference>
<dbReference type="EMBL" id="JAESDN010000008">
    <property type="protein sequence ID" value="KAG7046725.1"/>
    <property type="molecule type" value="Genomic_DNA"/>
</dbReference>
<reference evidence="1" key="1">
    <citation type="submission" date="2021-05" db="EMBL/GenBank/DDBJ databases">
        <title>Comparative genomics of three Colletotrichum scovillei strains and genetic complementation revealed genes involved fungal growth and virulence on chili pepper.</title>
        <authorList>
            <person name="Hsieh D.-K."/>
            <person name="Chuang S.-C."/>
            <person name="Chen C.-Y."/>
            <person name="Chao Y.-T."/>
            <person name="Lu M.-Y.J."/>
            <person name="Lee M.-H."/>
            <person name="Shih M.-C."/>
        </authorList>
    </citation>
    <scope>NUCLEOTIDE SEQUENCE</scope>
    <source>
        <strain evidence="1">Coll-153</strain>
    </source>
</reference>
<evidence type="ECO:0000313" key="2">
    <source>
        <dbReference type="Proteomes" id="UP000699042"/>
    </source>
</evidence>
<accession>A0A9P7QZL5</accession>
<organism evidence="1 2">
    <name type="scientific">Colletotrichum scovillei</name>
    <dbReference type="NCBI Taxonomy" id="1209932"/>
    <lineage>
        <taxon>Eukaryota</taxon>
        <taxon>Fungi</taxon>
        <taxon>Dikarya</taxon>
        <taxon>Ascomycota</taxon>
        <taxon>Pezizomycotina</taxon>
        <taxon>Sordariomycetes</taxon>
        <taxon>Hypocreomycetidae</taxon>
        <taxon>Glomerellales</taxon>
        <taxon>Glomerellaceae</taxon>
        <taxon>Colletotrichum</taxon>
        <taxon>Colletotrichum acutatum species complex</taxon>
    </lineage>
</organism>
<gene>
    <name evidence="1" type="ORF">JMJ77_014948</name>
</gene>
<name>A0A9P7QZL5_9PEZI</name>
<comment type="caution">
    <text evidence="1">The sequence shown here is derived from an EMBL/GenBank/DDBJ whole genome shotgun (WGS) entry which is preliminary data.</text>
</comment>
<keyword evidence="2" id="KW-1185">Reference proteome</keyword>
<protein>
    <submittedName>
        <fullName evidence="1">Uncharacterized protein</fullName>
    </submittedName>
</protein>